<evidence type="ECO:0000313" key="2">
    <source>
        <dbReference type="Proteomes" id="UP001283361"/>
    </source>
</evidence>
<keyword evidence="2" id="KW-1185">Reference proteome</keyword>
<accession>A0AAE1DRQ6</accession>
<dbReference type="EMBL" id="JAWDGP010002860">
    <property type="protein sequence ID" value="KAK3779218.1"/>
    <property type="molecule type" value="Genomic_DNA"/>
</dbReference>
<reference evidence="1" key="1">
    <citation type="journal article" date="2023" name="G3 (Bethesda)">
        <title>A reference genome for the long-term kleptoplast-retaining sea slug Elysia crispata morphotype clarki.</title>
        <authorList>
            <person name="Eastman K.E."/>
            <person name="Pendleton A.L."/>
            <person name="Shaikh M.A."/>
            <person name="Suttiyut T."/>
            <person name="Ogas R."/>
            <person name="Tomko P."/>
            <person name="Gavelis G."/>
            <person name="Widhalm J.R."/>
            <person name="Wisecaver J.H."/>
        </authorList>
    </citation>
    <scope>NUCLEOTIDE SEQUENCE</scope>
    <source>
        <strain evidence="1">ECLA1</strain>
    </source>
</reference>
<comment type="caution">
    <text evidence="1">The sequence shown here is derived from an EMBL/GenBank/DDBJ whole genome shotgun (WGS) entry which is preliminary data.</text>
</comment>
<evidence type="ECO:0000313" key="1">
    <source>
        <dbReference type="EMBL" id="KAK3779218.1"/>
    </source>
</evidence>
<sequence length="68" mass="8031">MERVDSDAAQKKCFHVFNRKMSSCPRGTRHRCKPKIEYQRWSPRLLAVWSTIQRLTHPLCVVFLLCAV</sequence>
<dbReference type="AlphaFoldDB" id="A0AAE1DRQ6"/>
<dbReference type="Proteomes" id="UP001283361">
    <property type="component" value="Unassembled WGS sequence"/>
</dbReference>
<protein>
    <submittedName>
        <fullName evidence="1">Uncharacterized protein</fullName>
    </submittedName>
</protein>
<gene>
    <name evidence="1" type="ORF">RRG08_066486</name>
</gene>
<name>A0AAE1DRQ6_9GAST</name>
<proteinExistence type="predicted"/>
<organism evidence="1 2">
    <name type="scientific">Elysia crispata</name>
    <name type="common">lettuce slug</name>
    <dbReference type="NCBI Taxonomy" id="231223"/>
    <lineage>
        <taxon>Eukaryota</taxon>
        <taxon>Metazoa</taxon>
        <taxon>Spiralia</taxon>
        <taxon>Lophotrochozoa</taxon>
        <taxon>Mollusca</taxon>
        <taxon>Gastropoda</taxon>
        <taxon>Heterobranchia</taxon>
        <taxon>Euthyneura</taxon>
        <taxon>Panpulmonata</taxon>
        <taxon>Sacoglossa</taxon>
        <taxon>Placobranchoidea</taxon>
        <taxon>Plakobranchidae</taxon>
        <taxon>Elysia</taxon>
    </lineage>
</organism>